<dbReference type="RefSeq" id="XP_023937928.2">
    <property type="nucleotide sequence ID" value="XM_024082160.2"/>
</dbReference>
<keyword evidence="3" id="KW-1185">Reference proteome</keyword>
<protein>
    <submittedName>
        <fullName evidence="4">Uncharacterized protein LOC112045811</fullName>
    </submittedName>
</protein>
<evidence type="ECO:0000313" key="3">
    <source>
        <dbReference type="Proteomes" id="UP001652582"/>
    </source>
</evidence>
<dbReference type="Proteomes" id="UP001652582">
    <property type="component" value="Chromosome 26"/>
</dbReference>
<gene>
    <name evidence="4" type="primary">LOC112045811</name>
</gene>
<organism evidence="3 4">
    <name type="scientific">Bicyclus anynana</name>
    <name type="common">Squinting bush brown butterfly</name>
    <dbReference type="NCBI Taxonomy" id="110368"/>
    <lineage>
        <taxon>Eukaryota</taxon>
        <taxon>Metazoa</taxon>
        <taxon>Ecdysozoa</taxon>
        <taxon>Arthropoda</taxon>
        <taxon>Hexapoda</taxon>
        <taxon>Insecta</taxon>
        <taxon>Pterygota</taxon>
        <taxon>Neoptera</taxon>
        <taxon>Endopterygota</taxon>
        <taxon>Lepidoptera</taxon>
        <taxon>Glossata</taxon>
        <taxon>Ditrysia</taxon>
        <taxon>Papilionoidea</taxon>
        <taxon>Nymphalidae</taxon>
        <taxon>Satyrinae</taxon>
        <taxon>Satyrini</taxon>
        <taxon>Mycalesina</taxon>
        <taxon>Bicyclus</taxon>
    </lineage>
</organism>
<keyword evidence="2" id="KW-0732">Signal</keyword>
<feature type="compositionally biased region" description="Polar residues" evidence="1">
    <location>
        <begin position="194"/>
        <end position="212"/>
    </location>
</feature>
<sequence length="344" mass="39347">MKAVKYALIGITMAAILPEVTSWIVDMTEVEKLLGNDQADEEANFDDDIWPSVASDDNEVMYTANYAENFNYETYKKKEVDSIIRNGGAYLEGLSNAMAAYRDTLEDCNRNSSKTSIVSDTNGEVKTRCEKAEKKKDYVQKLSEMALLTTDKMRDKDYDDISQERTEDGDLIRLAWTLDRLAALTGYSSAHGDTVSSNGVQDNNPKSSTEANMATEDNRQLEILEQVENGRPLPPKLTDTRSVQKRDTGDVMKYYLKYKVWNASNAEDDHRTSDNDPFDIQNSLKVLPIRKRSLAYKKATNMRSAIQKIRRLRCQLKDRSEIHFRKLVKSIKVYRRKIFSNDSH</sequence>
<dbReference type="OrthoDB" id="7481124at2759"/>
<dbReference type="KEGG" id="bany:112045811"/>
<evidence type="ECO:0000313" key="4">
    <source>
        <dbReference type="RefSeq" id="XP_023937928.2"/>
    </source>
</evidence>
<name>A0A6J1MYM2_BICAN</name>
<feature type="signal peptide" evidence="2">
    <location>
        <begin position="1"/>
        <end position="22"/>
    </location>
</feature>
<dbReference type="AlphaFoldDB" id="A0A6J1MYM2"/>
<dbReference type="GeneID" id="112045811"/>
<proteinExistence type="predicted"/>
<accession>A0A6J1MYM2</accession>
<evidence type="ECO:0000256" key="2">
    <source>
        <dbReference type="SAM" id="SignalP"/>
    </source>
</evidence>
<reference evidence="4" key="1">
    <citation type="submission" date="2025-08" db="UniProtKB">
        <authorList>
            <consortium name="RefSeq"/>
        </authorList>
    </citation>
    <scope>IDENTIFICATION</scope>
</reference>
<feature type="region of interest" description="Disordered" evidence="1">
    <location>
        <begin position="189"/>
        <end position="217"/>
    </location>
</feature>
<feature type="chain" id="PRO_5044639026" evidence="2">
    <location>
        <begin position="23"/>
        <end position="344"/>
    </location>
</feature>
<feature type="region of interest" description="Disordered" evidence="1">
    <location>
        <begin position="225"/>
        <end position="244"/>
    </location>
</feature>
<evidence type="ECO:0000256" key="1">
    <source>
        <dbReference type="SAM" id="MobiDB-lite"/>
    </source>
</evidence>